<evidence type="ECO:0000259" key="12">
    <source>
        <dbReference type="PROSITE" id="PS51671"/>
    </source>
</evidence>
<dbReference type="GO" id="GO:0070403">
    <property type="term" value="F:NAD+ binding"/>
    <property type="evidence" value="ECO:0007669"/>
    <property type="project" value="InterPro"/>
</dbReference>
<dbReference type="InterPro" id="IPR045865">
    <property type="entry name" value="ACT-like_dom_sf"/>
</dbReference>
<evidence type="ECO:0000256" key="8">
    <source>
        <dbReference type="ARBA" id="ARBA00023027"/>
    </source>
</evidence>
<dbReference type="PROSITE" id="PS51176">
    <property type="entry name" value="PDH_ADH"/>
    <property type="match status" value="1"/>
</dbReference>
<dbReference type="EC" id="1.3.1.12" evidence="3"/>
<dbReference type="GO" id="GO:0004665">
    <property type="term" value="F:prephenate dehydrogenase (NADP+) activity"/>
    <property type="evidence" value="ECO:0007669"/>
    <property type="project" value="InterPro"/>
</dbReference>
<dbReference type="SUPFAM" id="SSF55021">
    <property type="entry name" value="ACT-like"/>
    <property type="match status" value="1"/>
</dbReference>
<dbReference type="Pfam" id="PF20463">
    <property type="entry name" value="PDH_C"/>
    <property type="match status" value="1"/>
</dbReference>
<evidence type="ECO:0000256" key="6">
    <source>
        <dbReference type="ARBA" id="ARBA00022605"/>
    </source>
</evidence>
<evidence type="ECO:0000256" key="7">
    <source>
        <dbReference type="ARBA" id="ARBA00023002"/>
    </source>
</evidence>
<dbReference type="FunFam" id="3.40.50.720:FF:000208">
    <property type="entry name" value="Prephenate dehydrogenase"/>
    <property type="match status" value="1"/>
</dbReference>
<dbReference type="GO" id="GO:0008977">
    <property type="term" value="F:prephenate dehydrogenase (NAD+) activity"/>
    <property type="evidence" value="ECO:0007669"/>
    <property type="project" value="UniProtKB-EC"/>
</dbReference>
<accession>A0A1F2WTH9</accession>
<dbReference type="PROSITE" id="PS51671">
    <property type="entry name" value="ACT"/>
    <property type="match status" value="1"/>
</dbReference>
<evidence type="ECO:0000313" key="13">
    <source>
        <dbReference type="EMBL" id="OFW60123.1"/>
    </source>
</evidence>
<proteinExistence type="inferred from homology"/>
<evidence type="ECO:0000256" key="9">
    <source>
        <dbReference type="ARBA" id="ARBA00023141"/>
    </source>
</evidence>
<dbReference type="PANTHER" id="PTHR21363:SF0">
    <property type="entry name" value="PREPHENATE DEHYDROGENASE [NADP(+)]"/>
    <property type="match status" value="1"/>
</dbReference>
<evidence type="ECO:0000256" key="2">
    <source>
        <dbReference type="ARBA" id="ARBA00007964"/>
    </source>
</evidence>
<dbReference type="InterPro" id="IPR046825">
    <property type="entry name" value="PDH_C"/>
</dbReference>
<dbReference type="InterPro" id="IPR046826">
    <property type="entry name" value="PDH_N"/>
</dbReference>
<dbReference type="STRING" id="1797197.A2Y75_02225"/>
<keyword evidence="6" id="KW-0028">Amino-acid biosynthesis</keyword>
<evidence type="ECO:0000256" key="4">
    <source>
        <dbReference type="ARBA" id="ARBA00016891"/>
    </source>
</evidence>
<keyword evidence="9" id="KW-0057">Aromatic amino acid biosynthesis</keyword>
<gene>
    <name evidence="13" type="ORF">A2Y75_02225</name>
</gene>
<keyword evidence="5" id="KW-0827">Tyrosine biosynthesis</keyword>
<dbReference type="SUPFAM" id="SSF48179">
    <property type="entry name" value="6-phosphogluconate dehydrogenase C-terminal domain-like"/>
    <property type="match status" value="1"/>
</dbReference>
<dbReference type="Proteomes" id="UP000177876">
    <property type="component" value="Unassembled WGS sequence"/>
</dbReference>
<evidence type="ECO:0000313" key="14">
    <source>
        <dbReference type="Proteomes" id="UP000177876"/>
    </source>
</evidence>
<reference evidence="13 14" key="1">
    <citation type="journal article" date="2016" name="Nat. Commun.">
        <title>Thousands of microbial genomes shed light on interconnected biogeochemical processes in an aquifer system.</title>
        <authorList>
            <person name="Anantharaman K."/>
            <person name="Brown C.T."/>
            <person name="Hug L.A."/>
            <person name="Sharon I."/>
            <person name="Castelle C.J."/>
            <person name="Probst A.J."/>
            <person name="Thomas B.C."/>
            <person name="Singh A."/>
            <person name="Wilkins M.J."/>
            <person name="Karaoz U."/>
            <person name="Brodie E.L."/>
            <person name="Williams K.H."/>
            <person name="Hubbard S.S."/>
            <person name="Banfield J.F."/>
        </authorList>
    </citation>
    <scope>NUCLEOTIDE SEQUENCE [LARGE SCALE GENOMIC DNA]</scope>
</reference>
<comment type="similarity">
    <text evidence="2">Belongs to the prephenate/arogenate dehydrogenase family.</text>
</comment>
<name>A0A1F2WTH9_9ACTN</name>
<dbReference type="InterPro" id="IPR002912">
    <property type="entry name" value="ACT_dom"/>
</dbReference>
<dbReference type="FunFam" id="1.10.3660.10:FF:000003">
    <property type="entry name" value="Prephenate dehydrogenase"/>
    <property type="match status" value="1"/>
</dbReference>
<keyword evidence="8" id="KW-0520">NAD</keyword>
<sequence length="374" mass="39521">MPARASYRCAGIIGTGLIGGSLGLALQHEAAVDQVLGYDSDPAMLEQARAGGAIQKASNDIADLSSACDLIFIAVPVRSIEKVMAEVAPNLKPGTTVSDVGSVKERVVKAASEILPPGTSFIGGHPLAGSEQRGVEAADRNLFRDAYYVLTPGPGCGDEAYSRLHALLTSLGARVIAMDPLQHDRAVSVISHLPHIMAMSLMNLALERAEEYPLLRLAAGGFRDMTRIAASSPGIWLDILLENRDAVAESLNESMEILRSIGRMLEQSDENALEGWMETASRGRQNLAPALRESLAGLFNLTLAVEDRPGVISDVTLAVGELGINIVDIELVHPLESGQGLLRLSISGAEDAARAADALRAKGYRVTMGRTLGG</sequence>
<evidence type="ECO:0000256" key="1">
    <source>
        <dbReference type="ARBA" id="ARBA00005067"/>
    </source>
</evidence>
<evidence type="ECO:0000256" key="3">
    <source>
        <dbReference type="ARBA" id="ARBA00012068"/>
    </source>
</evidence>
<dbReference type="GO" id="GO:0006571">
    <property type="term" value="P:tyrosine biosynthetic process"/>
    <property type="evidence" value="ECO:0007669"/>
    <property type="project" value="UniProtKB-UniPathway"/>
</dbReference>
<organism evidence="13 14">
    <name type="scientific">Candidatus Solincola sediminis</name>
    <dbReference type="NCBI Taxonomy" id="1797199"/>
    <lineage>
        <taxon>Bacteria</taxon>
        <taxon>Bacillati</taxon>
        <taxon>Actinomycetota</taxon>
        <taxon>Candidatus Geothermincolia</taxon>
        <taxon>Candidatus Geothermincolales</taxon>
        <taxon>Candidatus Geothermincolaceae</taxon>
        <taxon>Candidatus Solincola</taxon>
    </lineage>
</organism>
<evidence type="ECO:0000256" key="5">
    <source>
        <dbReference type="ARBA" id="ARBA00022498"/>
    </source>
</evidence>
<dbReference type="InterPro" id="IPR008927">
    <property type="entry name" value="6-PGluconate_DH-like_C_sf"/>
</dbReference>
<dbReference type="SUPFAM" id="SSF51735">
    <property type="entry name" value="NAD(P)-binding Rossmann-fold domains"/>
    <property type="match status" value="1"/>
</dbReference>
<dbReference type="AlphaFoldDB" id="A0A1F2WTH9"/>
<dbReference type="UniPathway" id="UPA00122">
    <property type="reaction ID" value="UER00961"/>
</dbReference>
<feature type="domain" description="ACT" evidence="12">
    <location>
        <begin position="300"/>
        <end position="374"/>
    </location>
</feature>
<dbReference type="InterPro" id="IPR036291">
    <property type="entry name" value="NAD(P)-bd_dom_sf"/>
</dbReference>
<dbReference type="Pfam" id="PF02153">
    <property type="entry name" value="PDH_N"/>
    <property type="match status" value="1"/>
</dbReference>
<dbReference type="InterPro" id="IPR050812">
    <property type="entry name" value="Preph/Arog_dehydrog"/>
</dbReference>
<dbReference type="Gene3D" id="3.30.70.260">
    <property type="match status" value="1"/>
</dbReference>
<evidence type="ECO:0000259" key="11">
    <source>
        <dbReference type="PROSITE" id="PS51176"/>
    </source>
</evidence>
<comment type="catalytic activity">
    <reaction evidence="10">
        <text>prephenate + NAD(+) = 3-(4-hydroxyphenyl)pyruvate + CO2 + NADH</text>
        <dbReference type="Rhea" id="RHEA:13869"/>
        <dbReference type="ChEBI" id="CHEBI:16526"/>
        <dbReference type="ChEBI" id="CHEBI:29934"/>
        <dbReference type="ChEBI" id="CHEBI:36242"/>
        <dbReference type="ChEBI" id="CHEBI:57540"/>
        <dbReference type="ChEBI" id="CHEBI:57945"/>
        <dbReference type="EC" id="1.3.1.12"/>
    </reaction>
</comment>
<comment type="pathway">
    <text evidence="1">Amino-acid biosynthesis; L-tyrosine biosynthesis; (4-hydroxyphenyl)pyruvate from prephenate (NAD(+) route): step 1/1.</text>
</comment>
<dbReference type="PANTHER" id="PTHR21363">
    <property type="entry name" value="PREPHENATE DEHYDROGENASE"/>
    <property type="match status" value="1"/>
</dbReference>
<keyword evidence="7" id="KW-0560">Oxidoreductase</keyword>
<evidence type="ECO:0000256" key="10">
    <source>
        <dbReference type="ARBA" id="ARBA00049260"/>
    </source>
</evidence>
<dbReference type="InterPro" id="IPR003099">
    <property type="entry name" value="Prephen_DH"/>
</dbReference>
<dbReference type="Gene3D" id="3.40.50.720">
    <property type="entry name" value="NAD(P)-binding Rossmann-like Domain"/>
    <property type="match status" value="1"/>
</dbReference>
<dbReference type="Gene3D" id="1.10.3660.10">
    <property type="entry name" value="6-phosphogluconate dehydrogenase C-terminal like domain"/>
    <property type="match status" value="1"/>
</dbReference>
<feature type="domain" description="Prephenate/arogenate dehydrogenase" evidence="11">
    <location>
        <begin position="8"/>
        <end position="295"/>
    </location>
</feature>
<comment type="caution">
    <text evidence="13">The sequence shown here is derived from an EMBL/GenBank/DDBJ whole genome shotgun (WGS) entry which is preliminary data.</text>
</comment>
<dbReference type="EMBL" id="MELK01000006">
    <property type="protein sequence ID" value="OFW60123.1"/>
    <property type="molecule type" value="Genomic_DNA"/>
</dbReference>
<protein>
    <recommendedName>
        <fullName evidence="4">Prephenate dehydrogenase</fullName>
        <ecNumber evidence="3">1.3.1.12</ecNumber>
    </recommendedName>
</protein>